<gene>
    <name evidence="8" type="ORF">BDA96_03G383500</name>
</gene>
<keyword evidence="3 5" id="KW-0722">Serine protease inhibitor</keyword>
<evidence type="ECO:0000256" key="1">
    <source>
        <dbReference type="ARBA" id="ARBA00008506"/>
    </source>
</evidence>
<dbReference type="SUPFAM" id="SSF57247">
    <property type="entry name" value="Bowman-Birk inhibitor, BBI"/>
    <property type="match status" value="1"/>
</dbReference>
<protein>
    <recommendedName>
        <fullName evidence="7">Bowman-Birk serine protease inhibitors family domain-containing protein</fullName>
    </recommendedName>
</protein>
<dbReference type="PANTHER" id="PTHR33479:SF8">
    <property type="entry name" value="BOWMAN-BIRK TYPE TRYPSIN INHIBITOR"/>
    <property type="match status" value="1"/>
</dbReference>
<dbReference type="Gramene" id="EES03878">
    <property type="protein sequence ID" value="EES03878"/>
    <property type="gene ID" value="SORBI_3003G355700"/>
</dbReference>
<dbReference type="AlphaFoldDB" id="A0A921USJ8"/>
<evidence type="ECO:0000313" key="8">
    <source>
        <dbReference type="EMBL" id="KAG0540146.1"/>
    </source>
</evidence>
<dbReference type="Pfam" id="PF00228">
    <property type="entry name" value="Bowman-Birk_leg"/>
    <property type="match status" value="1"/>
</dbReference>
<evidence type="ECO:0000256" key="2">
    <source>
        <dbReference type="ARBA" id="ARBA00022690"/>
    </source>
</evidence>
<evidence type="ECO:0000256" key="6">
    <source>
        <dbReference type="SAM" id="SignalP"/>
    </source>
</evidence>
<evidence type="ECO:0000256" key="5">
    <source>
        <dbReference type="RuleBase" id="RU003856"/>
    </source>
</evidence>
<dbReference type="CDD" id="cd00023">
    <property type="entry name" value="BBI"/>
    <property type="match status" value="1"/>
</dbReference>
<dbReference type="GO" id="GO:0004867">
    <property type="term" value="F:serine-type endopeptidase inhibitor activity"/>
    <property type="evidence" value="ECO:0007669"/>
    <property type="project" value="UniProtKB-KW"/>
</dbReference>
<dbReference type="GO" id="GO:0005576">
    <property type="term" value="C:extracellular region"/>
    <property type="evidence" value="ECO:0007669"/>
    <property type="project" value="InterPro"/>
</dbReference>
<comment type="similarity">
    <text evidence="1 5">Belongs to the Bowman-Birk serine protease inhibitor family.</text>
</comment>
<dbReference type="OrthoDB" id="668211at2759"/>
<feature type="chain" id="PRO_5037618403" description="Bowman-Birk serine protease inhibitors family domain-containing protein" evidence="6">
    <location>
        <begin position="25"/>
        <end position="105"/>
    </location>
</feature>
<comment type="caution">
    <text evidence="8">The sequence shown here is derived from an EMBL/GenBank/DDBJ whole genome shotgun (WGS) entry which is preliminary data.</text>
</comment>
<name>A0A921USJ8_SORBI</name>
<dbReference type="PANTHER" id="PTHR33479">
    <property type="entry name" value="BOWMAN-BIRK TYPE BRAN TRYPSIN INHIBITOR"/>
    <property type="match status" value="1"/>
</dbReference>
<dbReference type="SMART" id="SM00269">
    <property type="entry name" value="BowB"/>
    <property type="match status" value="1"/>
</dbReference>
<dbReference type="EMBL" id="CM027682">
    <property type="protein sequence ID" value="KAG0540146.1"/>
    <property type="molecule type" value="Genomic_DNA"/>
</dbReference>
<dbReference type="InterPro" id="IPR035995">
    <property type="entry name" value="Bowman-Birk_prot_inh"/>
</dbReference>
<sequence>MRLQVLLVTLGVLAVLAALPLSKGEEEGGAARAKGSWPCCDKCGFCYRSFPPRCQCLDFSQRGCHPACRSCLKFTTGGIDEPPIFRCADILVNFCDRSCTPPEAL</sequence>
<feature type="domain" description="Bowman-Birk serine protease inhibitors family" evidence="7">
    <location>
        <begin position="39"/>
        <end position="99"/>
    </location>
</feature>
<dbReference type="Gene3D" id="2.10.69.10">
    <property type="entry name" value="Cysteine Protease (Bromelain) Inhibitor, subunit H"/>
    <property type="match status" value="1"/>
</dbReference>
<keyword evidence="2 5" id="KW-0646">Protease inhibitor</keyword>
<evidence type="ECO:0000259" key="7">
    <source>
        <dbReference type="SMART" id="SM00269"/>
    </source>
</evidence>
<evidence type="ECO:0000256" key="3">
    <source>
        <dbReference type="ARBA" id="ARBA00022900"/>
    </source>
</evidence>
<keyword evidence="4" id="KW-1015">Disulfide bond</keyword>
<organism evidence="8 9">
    <name type="scientific">Sorghum bicolor</name>
    <name type="common">Sorghum</name>
    <name type="synonym">Sorghum vulgare</name>
    <dbReference type="NCBI Taxonomy" id="4558"/>
    <lineage>
        <taxon>Eukaryota</taxon>
        <taxon>Viridiplantae</taxon>
        <taxon>Streptophyta</taxon>
        <taxon>Embryophyta</taxon>
        <taxon>Tracheophyta</taxon>
        <taxon>Spermatophyta</taxon>
        <taxon>Magnoliopsida</taxon>
        <taxon>Liliopsida</taxon>
        <taxon>Poales</taxon>
        <taxon>Poaceae</taxon>
        <taxon>PACMAD clade</taxon>
        <taxon>Panicoideae</taxon>
        <taxon>Andropogonodae</taxon>
        <taxon>Andropogoneae</taxon>
        <taxon>Sorghinae</taxon>
        <taxon>Sorghum</taxon>
    </lineage>
</organism>
<dbReference type="OMA" id="FRCADIL"/>
<evidence type="ECO:0000313" key="9">
    <source>
        <dbReference type="Proteomes" id="UP000807115"/>
    </source>
</evidence>
<feature type="signal peptide" evidence="6">
    <location>
        <begin position="1"/>
        <end position="24"/>
    </location>
</feature>
<keyword evidence="6" id="KW-0732">Signal</keyword>
<evidence type="ECO:0000256" key="4">
    <source>
        <dbReference type="ARBA" id="ARBA00023157"/>
    </source>
</evidence>
<dbReference type="Proteomes" id="UP000807115">
    <property type="component" value="Chromosome 3"/>
</dbReference>
<reference evidence="8" key="1">
    <citation type="journal article" date="2019" name="BMC Genomics">
        <title>A new reference genome for Sorghum bicolor reveals high levels of sequence similarity between sweet and grain genotypes: implications for the genetics of sugar metabolism.</title>
        <authorList>
            <person name="Cooper E.A."/>
            <person name="Brenton Z.W."/>
            <person name="Flinn B.S."/>
            <person name="Jenkins J."/>
            <person name="Shu S."/>
            <person name="Flowers D."/>
            <person name="Luo F."/>
            <person name="Wang Y."/>
            <person name="Xia P."/>
            <person name="Barry K."/>
            <person name="Daum C."/>
            <person name="Lipzen A."/>
            <person name="Yoshinaga Y."/>
            <person name="Schmutz J."/>
            <person name="Saski C."/>
            <person name="Vermerris W."/>
            <person name="Kresovich S."/>
        </authorList>
    </citation>
    <scope>NUCLEOTIDE SEQUENCE</scope>
</reference>
<accession>A0A921USJ8</accession>
<dbReference type="KEGG" id="sbi:8060094"/>
<proteinExistence type="inferred from homology"/>
<dbReference type="InterPro" id="IPR000877">
    <property type="entry name" value="Prot_inh_BBI"/>
</dbReference>
<reference evidence="8" key="2">
    <citation type="submission" date="2020-10" db="EMBL/GenBank/DDBJ databases">
        <authorList>
            <person name="Cooper E.A."/>
            <person name="Brenton Z.W."/>
            <person name="Flinn B.S."/>
            <person name="Jenkins J."/>
            <person name="Shu S."/>
            <person name="Flowers D."/>
            <person name="Luo F."/>
            <person name="Wang Y."/>
            <person name="Xia P."/>
            <person name="Barry K."/>
            <person name="Daum C."/>
            <person name="Lipzen A."/>
            <person name="Yoshinaga Y."/>
            <person name="Schmutz J."/>
            <person name="Saski C."/>
            <person name="Vermerris W."/>
            <person name="Kresovich S."/>
        </authorList>
    </citation>
    <scope>NUCLEOTIDE SEQUENCE</scope>
</reference>